<dbReference type="OrthoDB" id="433474at2759"/>
<organism evidence="1 2">
    <name type="scientific">Zopfia rhizophila CBS 207.26</name>
    <dbReference type="NCBI Taxonomy" id="1314779"/>
    <lineage>
        <taxon>Eukaryota</taxon>
        <taxon>Fungi</taxon>
        <taxon>Dikarya</taxon>
        <taxon>Ascomycota</taxon>
        <taxon>Pezizomycotina</taxon>
        <taxon>Dothideomycetes</taxon>
        <taxon>Dothideomycetes incertae sedis</taxon>
        <taxon>Zopfiaceae</taxon>
        <taxon>Zopfia</taxon>
    </lineage>
</organism>
<evidence type="ECO:0000313" key="2">
    <source>
        <dbReference type="Proteomes" id="UP000800200"/>
    </source>
</evidence>
<gene>
    <name evidence="1" type="ORF">K469DRAFT_760323</name>
</gene>
<accession>A0A6A6DEK8</accession>
<evidence type="ECO:0000313" key="1">
    <source>
        <dbReference type="EMBL" id="KAF2176430.1"/>
    </source>
</evidence>
<keyword evidence="2" id="KW-1185">Reference proteome</keyword>
<dbReference type="Gene3D" id="3.40.50.1820">
    <property type="entry name" value="alpha/beta hydrolase"/>
    <property type="match status" value="1"/>
</dbReference>
<proteinExistence type="predicted"/>
<protein>
    <recommendedName>
        <fullName evidence="3">Alpha/beta hydrolase fold-3 domain-containing protein</fullName>
    </recommendedName>
</protein>
<dbReference type="Proteomes" id="UP000800200">
    <property type="component" value="Unassembled WGS sequence"/>
</dbReference>
<name>A0A6A6DEK8_9PEZI</name>
<dbReference type="EMBL" id="ML994709">
    <property type="protein sequence ID" value="KAF2176430.1"/>
    <property type="molecule type" value="Genomic_DNA"/>
</dbReference>
<dbReference type="InterPro" id="IPR029058">
    <property type="entry name" value="AB_hydrolase_fold"/>
</dbReference>
<reference evidence="1" key="1">
    <citation type="journal article" date="2020" name="Stud. Mycol.">
        <title>101 Dothideomycetes genomes: a test case for predicting lifestyles and emergence of pathogens.</title>
        <authorList>
            <person name="Haridas S."/>
            <person name="Albert R."/>
            <person name="Binder M."/>
            <person name="Bloem J."/>
            <person name="Labutti K."/>
            <person name="Salamov A."/>
            <person name="Andreopoulos B."/>
            <person name="Baker S."/>
            <person name="Barry K."/>
            <person name="Bills G."/>
            <person name="Bluhm B."/>
            <person name="Cannon C."/>
            <person name="Castanera R."/>
            <person name="Culley D."/>
            <person name="Daum C."/>
            <person name="Ezra D."/>
            <person name="Gonzalez J."/>
            <person name="Henrissat B."/>
            <person name="Kuo A."/>
            <person name="Liang C."/>
            <person name="Lipzen A."/>
            <person name="Lutzoni F."/>
            <person name="Magnuson J."/>
            <person name="Mondo S."/>
            <person name="Nolan M."/>
            <person name="Ohm R."/>
            <person name="Pangilinan J."/>
            <person name="Park H.-J."/>
            <person name="Ramirez L."/>
            <person name="Alfaro M."/>
            <person name="Sun H."/>
            <person name="Tritt A."/>
            <person name="Yoshinaga Y."/>
            <person name="Zwiers L.-H."/>
            <person name="Turgeon B."/>
            <person name="Goodwin S."/>
            <person name="Spatafora J."/>
            <person name="Crous P."/>
            <person name="Grigoriev I."/>
        </authorList>
    </citation>
    <scope>NUCLEOTIDE SEQUENCE</scope>
    <source>
        <strain evidence="1">CBS 207.26</strain>
    </source>
</reference>
<sequence length="81" mass="8968">MTKASYFPPYIDKDRIFVAPLSAELETLEGLQPQSSACCMLCCWNGSPEGQGDAIYCRGLEEAGVKIDIKEYPEAIHGFTY</sequence>
<evidence type="ECO:0008006" key="3">
    <source>
        <dbReference type="Google" id="ProtNLM"/>
    </source>
</evidence>
<dbReference type="AlphaFoldDB" id="A0A6A6DEK8"/>